<reference evidence="1 2" key="1">
    <citation type="submission" date="2019-05" db="EMBL/GenBank/DDBJ databases">
        <title>Another draft genome of Portunus trituberculatus and its Hox gene families provides insights of decapod evolution.</title>
        <authorList>
            <person name="Jeong J.-H."/>
            <person name="Song I."/>
            <person name="Kim S."/>
            <person name="Choi T."/>
            <person name="Kim D."/>
            <person name="Ryu S."/>
            <person name="Kim W."/>
        </authorList>
    </citation>
    <scope>NUCLEOTIDE SEQUENCE [LARGE SCALE GENOMIC DNA]</scope>
    <source>
        <tissue evidence="1">Muscle</tissue>
    </source>
</reference>
<organism evidence="1 2">
    <name type="scientific">Portunus trituberculatus</name>
    <name type="common">Swimming crab</name>
    <name type="synonym">Neptunus trituberculatus</name>
    <dbReference type="NCBI Taxonomy" id="210409"/>
    <lineage>
        <taxon>Eukaryota</taxon>
        <taxon>Metazoa</taxon>
        <taxon>Ecdysozoa</taxon>
        <taxon>Arthropoda</taxon>
        <taxon>Crustacea</taxon>
        <taxon>Multicrustacea</taxon>
        <taxon>Malacostraca</taxon>
        <taxon>Eumalacostraca</taxon>
        <taxon>Eucarida</taxon>
        <taxon>Decapoda</taxon>
        <taxon>Pleocyemata</taxon>
        <taxon>Brachyura</taxon>
        <taxon>Eubrachyura</taxon>
        <taxon>Portunoidea</taxon>
        <taxon>Portunidae</taxon>
        <taxon>Portuninae</taxon>
        <taxon>Portunus</taxon>
    </lineage>
</organism>
<comment type="caution">
    <text evidence="1">The sequence shown here is derived from an EMBL/GenBank/DDBJ whole genome shotgun (WGS) entry which is preliminary data.</text>
</comment>
<dbReference type="AlphaFoldDB" id="A0A5B7HHY8"/>
<protein>
    <submittedName>
        <fullName evidence="1">Uncharacterized protein</fullName>
    </submittedName>
</protein>
<dbReference type="EMBL" id="VSRR010029979">
    <property type="protein sequence ID" value="MPC69773.1"/>
    <property type="molecule type" value="Genomic_DNA"/>
</dbReference>
<sequence>MYSPELRGWRWRCVMVPHYRPPYCEPSHFSQHCANIWMLYGHRDAVGGCGHKDAVGECRHREALGACGYKETVGGCAWPQGSCWRVCMGTGKLWEGVHGHREAVGGCGTK</sequence>
<gene>
    <name evidence="1" type="ORF">E2C01_064004</name>
</gene>
<evidence type="ECO:0000313" key="1">
    <source>
        <dbReference type="EMBL" id="MPC69773.1"/>
    </source>
</evidence>
<evidence type="ECO:0000313" key="2">
    <source>
        <dbReference type="Proteomes" id="UP000324222"/>
    </source>
</evidence>
<dbReference type="Proteomes" id="UP000324222">
    <property type="component" value="Unassembled WGS sequence"/>
</dbReference>
<keyword evidence="2" id="KW-1185">Reference proteome</keyword>
<name>A0A5B7HHY8_PORTR</name>
<accession>A0A5B7HHY8</accession>
<proteinExistence type="predicted"/>